<gene>
    <name evidence="3" type="ORF">LLUC06_0920</name>
</gene>
<dbReference type="AlphaFoldDB" id="A0A1V0P1A4"/>
<dbReference type="PANTHER" id="PTHR46558:SF4">
    <property type="entry name" value="DNA-BIDING PHAGE PROTEIN"/>
    <property type="match status" value="1"/>
</dbReference>
<protein>
    <submittedName>
        <fullName evidence="3">Helix-turn-helix transcriptional regulator</fullName>
    </submittedName>
</protein>
<dbReference type="EMBL" id="CP015902">
    <property type="protein sequence ID" value="ARE20467.2"/>
    <property type="molecule type" value="Genomic_DNA"/>
</dbReference>
<dbReference type="PANTHER" id="PTHR46558">
    <property type="entry name" value="TRACRIPTIONAL REGULATORY PROTEIN-RELATED-RELATED"/>
    <property type="match status" value="1"/>
</dbReference>
<dbReference type="SUPFAM" id="SSF47413">
    <property type="entry name" value="lambda repressor-like DNA-binding domains"/>
    <property type="match status" value="1"/>
</dbReference>
<dbReference type="PROSITE" id="PS50943">
    <property type="entry name" value="HTH_CROC1"/>
    <property type="match status" value="1"/>
</dbReference>
<reference evidence="3 4" key="1">
    <citation type="journal article" date="2017" name="BMC Genomics">
        <title>Comparative and functional genomics of the Lactococcus lactis taxon; insights into evolution and niche adaptation.</title>
        <authorList>
            <person name="Kelleher P."/>
            <person name="Bottacini F."/>
            <person name="Mahony J."/>
            <person name="Kilcawley K.N."/>
            <person name="van Sinderen D."/>
        </authorList>
    </citation>
    <scope>NUCLEOTIDE SEQUENCE [LARGE SCALE GENOMIC DNA]</scope>
    <source>
        <strain evidence="3 4">UC06</strain>
    </source>
</reference>
<feature type="domain" description="HTH cro/C1-type" evidence="2">
    <location>
        <begin position="34"/>
        <end position="88"/>
    </location>
</feature>
<dbReference type="RefSeq" id="WP_237025699.1">
    <property type="nucleotide sequence ID" value="NZ_CP015902.2"/>
</dbReference>
<evidence type="ECO:0000313" key="3">
    <source>
        <dbReference type="EMBL" id="ARE20467.2"/>
    </source>
</evidence>
<evidence type="ECO:0000313" key="4">
    <source>
        <dbReference type="Proteomes" id="UP000192095"/>
    </source>
</evidence>
<name>A0A1V0P1A4_LACLL</name>
<sequence>MSREDWRTGSTPELPLLRKQKFKTQKGTDMAETLRTHRERAKLTQKEVAEMVGVTPNTINNWEKDSSNLKDFYTKKFMEIYKLTYDDIFLGKEHRISVPLLNKHAS</sequence>
<evidence type="ECO:0000259" key="2">
    <source>
        <dbReference type="PROSITE" id="PS50943"/>
    </source>
</evidence>
<dbReference type="GO" id="GO:0003677">
    <property type="term" value="F:DNA binding"/>
    <property type="evidence" value="ECO:0007669"/>
    <property type="project" value="UniProtKB-KW"/>
</dbReference>
<dbReference type="SMART" id="SM00530">
    <property type="entry name" value="HTH_XRE"/>
    <property type="match status" value="1"/>
</dbReference>
<proteinExistence type="predicted"/>
<organism evidence="3 4">
    <name type="scientific">Lactococcus lactis subsp. lactis</name>
    <name type="common">Streptococcus lactis</name>
    <dbReference type="NCBI Taxonomy" id="1360"/>
    <lineage>
        <taxon>Bacteria</taxon>
        <taxon>Bacillati</taxon>
        <taxon>Bacillota</taxon>
        <taxon>Bacilli</taxon>
        <taxon>Lactobacillales</taxon>
        <taxon>Streptococcaceae</taxon>
        <taxon>Lactococcus</taxon>
    </lineage>
</organism>
<dbReference type="InterPro" id="IPR001387">
    <property type="entry name" value="Cro/C1-type_HTH"/>
</dbReference>
<dbReference type="CDD" id="cd00093">
    <property type="entry name" value="HTH_XRE"/>
    <property type="match status" value="1"/>
</dbReference>
<dbReference type="Pfam" id="PF01381">
    <property type="entry name" value="HTH_3"/>
    <property type="match status" value="1"/>
</dbReference>
<dbReference type="Gene3D" id="1.10.260.40">
    <property type="entry name" value="lambda repressor-like DNA-binding domains"/>
    <property type="match status" value="1"/>
</dbReference>
<keyword evidence="1" id="KW-0238">DNA-binding</keyword>
<dbReference type="InterPro" id="IPR010982">
    <property type="entry name" value="Lambda_DNA-bd_dom_sf"/>
</dbReference>
<dbReference type="Proteomes" id="UP000192095">
    <property type="component" value="Chromosome"/>
</dbReference>
<evidence type="ECO:0000256" key="1">
    <source>
        <dbReference type="ARBA" id="ARBA00023125"/>
    </source>
</evidence>
<accession>A0A1V0P1A4</accession>